<keyword evidence="2" id="KW-0813">Transport</keyword>
<feature type="chain" id="PRO_5010740802" evidence="7">
    <location>
        <begin position="31"/>
        <end position="1030"/>
    </location>
</feature>
<dbReference type="EMBL" id="JPYI02000099">
    <property type="protein sequence ID" value="OQP74308.1"/>
    <property type="molecule type" value="Genomic_DNA"/>
</dbReference>
<name>A0A1V9GUT2_9XANT</name>
<evidence type="ECO:0000259" key="8">
    <source>
        <dbReference type="Pfam" id="PF07715"/>
    </source>
</evidence>
<dbReference type="Pfam" id="PF07715">
    <property type="entry name" value="Plug"/>
    <property type="match status" value="1"/>
</dbReference>
<dbReference type="Pfam" id="PF25183">
    <property type="entry name" value="OMP_b-brl_4"/>
    <property type="match status" value="1"/>
</dbReference>
<evidence type="ECO:0000256" key="2">
    <source>
        <dbReference type="ARBA" id="ARBA00022448"/>
    </source>
</evidence>
<feature type="domain" description="TonB-dependent transporter Oar-like beta-barrel" evidence="9">
    <location>
        <begin position="618"/>
        <end position="987"/>
    </location>
</feature>
<gene>
    <name evidence="10" type="ORF">IM53_019080</name>
</gene>
<reference evidence="10 11" key="2">
    <citation type="journal article" date="2017" name="Plant Pathol.">
        <title>Pathogenicity and virulence gene content of Xanthomonas strains infecting Araceae, formerly known as Xanthomonas axonopodis pv. dieffenbachiae.</title>
        <authorList>
            <person name="Constantin E.C."/>
            <person name="Haegeman A."/>
            <person name="Van Vaerenbergh J."/>
            <person name="Baeyen S."/>
            <person name="Van Malderghem C."/>
            <person name="Maes M."/>
            <person name="Cottyn B."/>
        </authorList>
    </citation>
    <scope>NUCLEOTIDE SEQUENCE [LARGE SCALE GENOMIC DNA]</scope>
    <source>
        <strain evidence="10 11">LMG 25940</strain>
    </source>
</reference>
<keyword evidence="7" id="KW-0732">Signal</keyword>
<dbReference type="PANTHER" id="PTHR30069">
    <property type="entry name" value="TONB-DEPENDENT OUTER MEMBRANE RECEPTOR"/>
    <property type="match status" value="1"/>
</dbReference>
<evidence type="ECO:0000256" key="4">
    <source>
        <dbReference type="ARBA" id="ARBA00022692"/>
    </source>
</evidence>
<dbReference type="SUPFAM" id="SSF56935">
    <property type="entry name" value="Porins"/>
    <property type="match status" value="1"/>
</dbReference>
<dbReference type="InterPro" id="IPR036942">
    <property type="entry name" value="Beta-barrel_TonB_sf"/>
</dbReference>
<protein>
    <submittedName>
        <fullName evidence="10">Oar protein</fullName>
    </submittedName>
</protein>
<organism evidence="10 11">
    <name type="scientific">Xanthomonas phaseoli pv. dieffenbachiae</name>
    <dbReference type="NCBI Taxonomy" id="92828"/>
    <lineage>
        <taxon>Bacteria</taxon>
        <taxon>Pseudomonadati</taxon>
        <taxon>Pseudomonadota</taxon>
        <taxon>Gammaproteobacteria</taxon>
        <taxon>Lysobacterales</taxon>
        <taxon>Lysobacteraceae</taxon>
        <taxon>Xanthomonas</taxon>
    </lineage>
</organism>
<evidence type="ECO:0000256" key="6">
    <source>
        <dbReference type="ARBA" id="ARBA00023237"/>
    </source>
</evidence>
<dbReference type="GO" id="GO:0044718">
    <property type="term" value="P:siderophore transmembrane transport"/>
    <property type="evidence" value="ECO:0007669"/>
    <property type="project" value="TreeGrafter"/>
</dbReference>
<reference evidence="10 11" key="1">
    <citation type="journal article" date="2016" name="Plant Pathol.">
        <title>Genetic characterization of strains named as Xanthomonas axonopodis pv. dieffenbachiae leads to a taxonomic revision of the X. axonopodis species complex.</title>
        <authorList>
            <person name="Constantin E.C."/>
            <person name="Cleenwerck I."/>
            <person name="Maes M."/>
            <person name="Baeyen S."/>
            <person name="Van Malderghem C."/>
            <person name="De Vos P."/>
            <person name="Cottyn B."/>
        </authorList>
    </citation>
    <scope>NUCLEOTIDE SEQUENCE [LARGE SCALE GENOMIC DNA]</scope>
    <source>
        <strain evidence="10 11">LMG 25940</strain>
    </source>
</reference>
<dbReference type="PANTHER" id="PTHR30069:SF46">
    <property type="entry name" value="OAR PROTEIN"/>
    <property type="match status" value="1"/>
</dbReference>
<dbReference type="InterPro" id="IPR013784">
    <property type="entry name" value="Carb-bd-like_fold"/>
</dbReference>
<dbReference type="Proteomes" id="UP000050546">
    <property type="component" value="Unassembled WGS sequence"/>
</dbReference>
<dbReference type="GeneID" id="93991946"/>
<feature type="signal peptide" evidence="7">
    <location>
        <begin position="1"/>
        <end position="30"/>
    </location>
</feature>
<accession>A0A1V9GUT2</accession>
<dbReference type="Gene3D" id="2.60.40.1120">
    <property type="entry name" value="Carboxypeptidase-like, regulatory domain"/>
    <property type="match status" value="1"/>
</dbReference>
<keyword evidence="3" id="KW-1134">Transmembrane beta strand</keyword>
<dbReference type="GO" id="GO:0015344">
    <property type="term" value="F:siderophore uptake transmembrane transporter activity"/>
    <property type="evidence" value="ECO:0007669"/>
    <property type="project" value="TreeGrafter"/>
</dbReference>
<dbReference type="AlphaFoldDB" id="A0A1V9GUT2"/>
<dbReference type="InterPro" id="IPR039426">
    <property type="entry name" value="TonB-dep_rcpt-like"/>
</dbReference>
<feature type="domain" description="TonB-dependent receptor plug" evidence="8">
    <location>
        <begin position="139"/>
        <end position="243"/>
    </location>
</feature>
<dbReference type="Gene3D" id="2.40.170.20">
    <property type="entry name" value="TonB-dependent receptor, beta-barrel domain"/>
    <property type="match status" value="1"/>
</dbReference>
<dbReference type="InterPro" id="IPR037066">
    <property type="entry name" value="Plug_dom_sf"/>
</dbReference>
<proteinExistence type="predicted"/>
<sequence>MSNQFRRQVLKRTALAVVLGACLTNGAVYAQSTTGSIYGSAPSEAGSTIVVQSDTGLSRTITVDANGRYNLGSLPVGAYTVTLKRGDQVVDTRKNVQLRVGSGTEVSFAGAAASGSNADATTLGAITVTAANAPKIDVSSTSSRSVITSEQLATLPLGRSAEAIALLAPGAVAGSGAFNNGSRSVVSFGGSGVTENAYYINGFNVSNPLSNLGGVSLPYGAIDQQETYTGGYSSRYGRSTGGVISQVGKRGTNEWHFGAQAVWEPKNLASSVGDVWYPSNTLNSNPRYKYEDPDLPGTIYRSGKGDVQSRTVYSAYAGGPLIEDKLFIFVAGETDKTDGAATNTATAATAQGRNHYEYSSPKFYGKIDWNINDNNILEYTRIENTDRRAGAYSNYDYETRSDGGPSGLYADTYKIKDSYDIFKYTGYITDNLTVNATWGRSTQHNQQFNPLVSSLPFIAGLNLQNPAITGGTPISNNQATNRSKADDPINKTRNLRLELNYRLGDHDLTAGVDNMYFNAYDEGVRTTGPGYQWIYGSAGDEVSPVRGTLGVGATGPGTDGYYAQRRIFTTTTSMAVEQKAYYLEDRWQVNDHWLLTLGIRNDKFTNFNSDHVPYVDSGDQWAPRLGASWDVFGDSSLKIFANLGRYYLALPNQVAIRGASASTYTDEYFAYTGIDANGEPTGLRPIGPGPVSSNGEYGQAPDPNAFAPTDLKSQYQDEFILGFEKTLGESWNSGAKVTYRKLQAAIDDVCDTGRIADKLEASGGNPDAVDIPGCVMFNPGKTNTYNLANVDGSGYTQVSMSQSDWGFTDKAKRSYVSVDLFLEHPFDEKWYGRIDYTWSHSYGNTEGQVKSDLGQADVSKTQDWDSAELMYYAGGSLANDRRHQIKAFGAYQINPEWMASATLRVMSGTPISCLGFYGGPDAAAVDYDPIGYGSSYHYCGLQPSSPGDAGRTPWIKNLDLGLTYRPTFADHKLAFGVQIFNVLNDRTVNRVDGVYEGDVPFNVSNTYRVGLQPYNYNTPRYVRLTASYDF</sequence>
<dbReference type="Pfam" id="PF13620">
    <property type="entry name" value="CarboxypepD_reg"/>
    <property type="match status" value="1"/>
</dbReference>
<comment type="subcellular location">
    <subcellularLocation>
        <location evidence="1">Cell outer membrane</location>
        <topology evidence="1">Multi-pass membrane protein</topology>
    </subcellularLocation>
</comment>
<dbReference type="InterPro" id="IPR012910">
    <property type="entry name" value="Plug_dom"/>
</dbReference>
<dbReference type="Gene3D" id="2.170.130.10">
    <property type="entry name" value="TonB-dependent receptor, plug domain"/>
    <property type="match status" value="1"/>
</dbReference>
<dbReference type="InterPro" id="IPR057601">
    <property type="entry name" value="Oar-like_b-barrel"/>
</dbReference>
<evidence type="ECO:0000256" key="5">
    <source>
        <dbReference type="ARBA" id="ARBA00023136"/>
    </source>
</evidence>
<keyword evidence="5" id="KW-0472">Membrane</keyword>
<evidence type="ECO:0000256" key="7">
    <source>
        <dbReference type="SAM" id="SignalP"/>
    </source>
</evidence>
<dbReference type="STRING" id="1437877.GCA_001564415_02368"/>
<dbReference type="RefSeq" id="WP_017159243.1">
    <property type="nucleotide sequence ID" value="NZ_CP041380.1"/>
</dbReference>
<evidence type="ECO:0000256" key="3">
    <source>
        <dbReference type="ARBA" id="ARBA00022452"/>
    </source>
</evidence>
<evidence type="ECO:0000313" key="10">
    <source>
        <dbReference type="EMBL" id="OQP74308.1"/>
    </source>
</evidence>
<keyword evidence="6" id="KW-0998">Cell outer membrane</keyword>
<evidence type="ECO:0000256" key="1">
    <source>
        <dbReference type="ARBA" id="ARBA00004571"/>
    </source>
</evidence>
<keyword evidence="4" id="KW-0812">Transmembrane</keyword>
<dbReference type="GO" id="GO:0009279">
    <property type="term" value="C:cell outer membrane"/>
    <property type="evidence" value="ECO:0007669"/>
    <property type="project" value="UniProtKB-SubCell"/>
</dbReference>
<dbReference type="SUPFAM" id="SSF49452">
    <property type="entry name" value="Starch-binding domain-like"/>
    <property type="match status" value="1"/>
</dbReference>
<dbReference type="GO" id="GO:0030246">
    <property type="term" value="F:carbohydrate binding"/>
    <property type="evidence" value="ECO:0007669"/>
    <property type="project" value="InterPro"/>
</dbReference>
<evidence type="ECO:0000313" key="11">
    <source>
        <dbReference type="Proteomes" id="UP000050546"/>
    </source>
</evidence>
<comment type="caution">
    <text evidence="10">The sequence shown here is derived from an EMBL/GenBank/DDBJ whole genome shotgun (WGS) entry which is preliminary data.</text>
</comment>
<evidence type="ECO:0000259" key="9">
    <source>
        <dbReference type="Pfam" id="PF25183"/>
    </source>
</evidence>